<dbReference type="SUPFAM" id="SSF46689">
    <property type="entry name" value="Homeodomain-like"/>
    <property type="match status" value="1"/>
</dbReference>
<dbReference type="InterPro" id="IPR036271">
    <property type="entry name" value="Tet_transcr_reg_TetR-rel_C_sf"/>
</dbReference>
<evidence type="ECO:0000259" key="3">
    <source>
        <dbReference type="Pfam" id="PF16925"/>
    </source>
</evidence>
<organism evidence="4 5">
    <name type="scientific">Parendozoicomonas haliclonae</name>
    <dbReference type="NCBI Taxonomy" id="1960125"/>
    <lineage>
        <taxon>Bacteria</taxon>
        <taxon>Pseudomonadati</taxon>
        <taxon>Pseudomonadota</taxon>
        <taxon>Gammaproteobacteria</taxon>
        <taxon>Oceanospirillales</taxon>
        <taxon>Endozoicomonadaceae</taxon>
        <taxon>Parendozoicomonas</taxon>
    </lineage>
</organism>
<evidence type="ECO:0000313" key="4">
    <source>
        <dbReference type="EMBL" id="SMA49641.1"/>
    </source>
</evidence>
<dbReference type="PANTHER" id="PTHR47506">
    <property type="entry name" value="TRANSCRIPTIONAL REGULATORY PROTEIN"/>
    <property type="match status" value="1"/>
</dbReference>
<sequence>MKDLTTAMGINSPSLYAVFGDKHQLYLAAIDRYAGDTGCAPLVAFDSEPDIEKAVVAFMRASIDYANQNEQGPKGCFISSCVATSVGQVEGVTERLQLAITGAEQHLSKRFDQEKESGNLPLNFPSRQRAQLMFDLRQGLVLRARAELDTEALKADLTVRAKMILMPE</sequence>
<reference evidence="4 5" key="1">
    <citation type="submission" date="2017-03" db="EMBL/GenBank/DDBJ databases">
        <authorList>
            <person name="Afonso C.L."/>
            <person name="Miller P.J."/>
            <person name="Scott M.A."/>
            <person name="Spackman E."/>
            <person name="Goraichik I."/>
            <person name="Dimitrov K.M."/>
            <person name="Suarez D.L."/>
            <person name="Swayne D.E."/>
        </authorList>
    </citation>
    <scope>NUCLEOTIDE SEQUENCE [LARGE SCALE GENOMIC DNA]</scope>
    <source>
        <strain evidence="4">SB41UT1</strain>
    </source>
</reference>
<keyword evidence="5" id="KW-1185">Reference proteome</keyword>
<proteinExistence type="predicted"/>
<dbReference type="PANTHER" id="PTHR47506:SF1">
    <property type="entry name" value="HTH-TYPE TRANSCRIPTIONAL REGULATOR YJDC"/>
    <property type="match status" value="1"/>
</dbReference>
<dbReference type="Gene3D" id="1.10.357.10">
    <property type="entry name" value="Tetracycline Repressor, domain 2"/>
    <property type="match status" value="1"/>
</dbReference>
<dbReference type="EMBL" id="FWPT01000008">
    <property type="protein sequence ID" value="SMA49641.1"/>
    <property type="molecule type" value="Genomic_DNA"/>
</dbReference>
<name>A0A1X7AMW0_9GAMM</name>
<accession>A0A1X7AMW0</accession>
<gene>
    <name evidence="4" type="primary">comR_2</name>
    <name evidence="4" type="ORF">EHSB41UT_03423</name>
</gene>
<dbReference type="Pfam" id="PF16925">
    <property type="entry name" value="TetR_C_13"/>
    <property type="match status" value="1"/>
</dbReference>
<dbReference type="Gene3D" id="1.10.10.60">
    <property type="entry name" value="Homeodomain-like"/>
    <property type="match status" value="1"/>
</dbReference>
<evidence type="ECO:0000256" key="1">
    <source>
        <dbReference type="ARBA" id="ARBA00023015"/>
    </source>
</evidence>
<dbReference type="Proteomes" id="UP000196573">
    <property type="component" value="Unassembled WGS sequence"/>
</dbReference>
<feature type="domain" description="Tetracyclin repressor-like C-terminal" evidence="3">
    <location>
        <begin position="55"/>
        <end position="154"/>
    </location>
</feature>
<dbReference type="SUPFAM" id="SSF48498">
    <property type="entry name" value="Tetracyclin repressor-like, C-terminal domain"/>
    <property type="match status" value="1"/>
</dbReference>
<evidence type="ECO:0000313" key="5">
    <source>
        <dbReference type="Proteomes" id="UP000196573"/>
    </source>
</evidence>
<dbReference type="AlphaFoldDB" id="A0A1X7AMW0"/>
<dbReference type="InterPro" id="IPR011075">
    <property type="entry name" value="TetR_C"/>
</dbReference>
<keyword evidence="1" id="KW-0805">Transcription regulation</keyword>
<dbReference type="InterPro" id="IPR009057">
    <property type="entry name" value="Homeodomain-like_sf"/>
</dbReference>
<keyword evidence="2" id="KW-0804">Transcription</keyword>
<protein>
    <submittedName>
        <fullName evidence="4">HTH-type transcriptional repressor ComR</fullName>
    </submittedName>
</protein>
<evidence type="ECO:0000256" key="2">
    <source>
        <dbReference type="ARBA" id="ARBA00023163"/>
    </source>
</evidence>